<evidence type="ECO:0000256" key="3">
    <source>
        <dbReference type="SAM" id="SignalP"/>
    </source>
</evidence>
<keyword evidence="2" id="KW-0812">Transmembrane</keyword>
<proteinExistence type="predicted"/>
<reference evidence="4 5" key="2">
    <citation type="submission" date="2019-10" db="EMBL/GenBank/DDBJ databases">
        <title>Thermopilla bonchosmolovskayae gen. nov., sp. nov., a moderately thermophilic Chloroflexi bacterium from a Chukotka hot spring (Arctic, Russia), representing a novel classis Thermopillaia, which include previously uncultivated lineage OLB14.</title>
        <authorList>
            <person name="Kochetkova T.V."/>
            <person name="Zayulina K.S."/>
            <person name="Zhigarkov V.S."/>
            <person name="Minaev N.V."/>
            <person name="Novikov A."/>
            <person name="Toshchakov S.V."/>
            <person name="Elcheninov A.G."/>
            <person name="Kublanov I.V."/>
        </authorList>
    </citation>
    <scope>NUCLEOTIDE SEQUENCE [LARGE SCALE GENOMIC DNA]</scope>
    <source>
        <strain evidence="4 5">3753O</strain>
    </source>
</reference>
<evidence type="ECO:0000313" key="4">
    <source>
        <dbReference type="EMBL" id="QFG02566.1"/>
    </source>
</evidence>
<evidence type="ECO:0008006" key="6">
    <source>
        <dbReference type="Google" id="ProtNLM"/>
    </source>
</evidence>
<dbReference type="EMBL" id="CP042829">
    <property type="protein sequence ID" value="QFG02566.1"/>
    <property type="molecule type" value="Genomic_DNA"/>
</dbReference>
<evidence type="ECO:0000256" key="2">
    <source>
        <dbReference type="SAM" id="Phobius"/>
    </source>
</evidence>
<feature type="region of interest" description="Disordered" evidence="1">
    <location>
        <begin position="325"/>
        <end position="414"/>
    </location>
</feature>
<dbReference type="Proteomes" id="UP000326331">
    <property type="component" value="Chromosome"/>
</dbReference>
<dbReference type="RefSeq" id="WP_158066494.1">
    <property type="nucleotide sequence ID" value="NZ_CP042829.1"/>
</dbReference>
<keyword evidence="2" id="KW-1133">Transmembrane helix</keyword>
<feature type="signal peptide" evidence="3">
    <location>
        <begin position="1"/>
        <end position="24"/>
    </location>
</feature>
<sequence length="441" mass="44795">MSIKRLVAAVCAIAGLLAVATATAATTVVVRYSAGQGWGNWWTANGGQVRFVHDATSPFGIGAMELETPNTNPAKATWGIAMDIPLSQVTTLGYWTKYLAGPPYAGPGLNVVIDINGSAPGGATILVYEPYWNGTVNLSGAWQQWNVGSPAAKLWSTQTVSAGGSCSFTADYGGPPFYNIPAVQAACPNARLQGLAVNVGTYNPGYLVRADGVWLNDTVYDFEPEVTVRVRLTENVLGFEAPGDGWQVTLTGCGVGPITQTTDSSGEASFVALPPAVNCSYTVSVAGQAGWTLAPSSATTAPFAADSVSELEFLAIRDYNPPCVEPNDPRCTPPPAIAGGTPAPAVPAATPTPTPAAPAPTPAAPAATATQPPAAPTTLPATNDPGVPTPAGASPTPRPPATGASSPEEAGGPQFLGLLATGAVFLSAGLGLLSLGRSRKR</sequence>
<evidence type="ECO:0000256" key="1">
    <source>
        <dbReference type="SAM" id="MobiDB-lite"/>
    </source>
</evidence>
<feature type="chain" id="PRO_5045343851" description="Gram-positive cocci surface proteins LPxTG domain-containing protein" evidence="3">
    <location>
        <begin position="25"/>
        <end position="441"/>
    </location>
</feature>
<protein>
    <recommendedName>
        <fullName evidence="6">Gram-positive cocci surface proteins LPxTG domain-containing protein</fullName>
    </recommendedName>
</protein>
<feature type="compositionally biased region" description="Pro residues" evidence="1">
    <location>
        <begin position="350"/>
        <end position="363"/>
    </location>
</feature>
<feature type="transmembrane region" description="Helical" evidence="2">
    <location>
        <begin position="415"/>
        <end position="435"/>
    </location>
</feature>
<evidence type="ECO:0000313" key="5">
    <source>
        <dbReference type="Proteomes" id="UP000326331"/>
    </source>
</evidence>
<keyword evidence="3" id="KW-0732">Signal</keyword>
<dbReference type="PRINTS" id="PR01217">
    <property type="entry name" value="PRICHEXTENSN"/>
</dbReference>
<reference evidence="4 5" key="1">
    <citation type="submission" date="2019-08" db="EMBL/GenBank/DDBJ databases">
        <authorList>
            <person name="Toschakov S.V."/>
        </authorList>
    </citation>
    <scope>NUCLEOTIDE SEQUENCE [LARGE SCALE GENOMIC DNA]</scope>
    <source>
        <strain evidence="4 5">3753O</strain>
    </source>
</reference>
<accession>A0ABX6BZX4</accession>
<feature type="compositionally biased region" description="Low complexity" evidence="1">
    <location>
        <begin position="337"/>
        <end position="349"/>
    </location>
</feature>
<keyword evidence="2" id="KW-0472">Membrane</keyword>
<organism evidence="4 5">
    <name type="scientific">Tepidiforma bonchosmolovskayae</name>
    <dbReference type="NCBI Taxonomy" id="2601677"/>
    <lineage>
        <taxon>Bacteria</taxon>
        <taxon>Bacillati</taxon>
        <taxon>Chloroflexota</taxon>
        <taxon>Tepidiformia</taxon>
        <taxon>Tepidiformales</taxon>
        <taxon>Tepidiformaceae</taxon>
        <taxon>Tepidiforma</taxon>
    </lineage>
</organism>
<feature type="compositionally biased region" description="Low complexity" evidence="1">
    <location>
        <begin position="364"/>
        <end position="382"/>
    </location>
</feature>
<gene>
    <name evidence="4" type="ORF">Tbon_04425</name>
</gene>
<name>A0ABX6BZX4_9CHLR</name>
<keyword evidence="5" id="KW-1185">Reference proteome</keyword>